<dbReference type="Proteomes" id="UP000190198">
    <property type="component" value="Unassembled WGS sequence"/>
</dbReference>
<evidence type="ECO:0000313" key="2">
    <source>
        <dbReference type="EMBL" id="OOZ36453.1"/>
    </source>
</evidence>
<organism evidence="2 3">
    <name type="scientific">Solemya elarraichensis gill symbiont</name>
    <dbReference type="NCBI Taxonomy" id="1918949"/>
    <lineage>
        <taxon>Bacteria</taxon>
        <taxon>Pseudomonadati</taxon>
        <taxon>Pseudomonadota</taxon>
        <taxon>Gammaproteobacteria</taxon>
        <taxon>sulfur-oxidizing symbionts</taxon>
    </lineage>
</organism>
<sequence length="174" mass="19411">MIGSTYISNPDTWTSFYRDLLDGKIDTNNYKPRQTGGRRKRYAVPLARVTPMKAVEERAAVEFRQAVRDGDPHVPLQKAIKGTKRARPISLAHASPGITSVVKKSRVEKTKSKPSGKSKPSVEKVVESKPSGKRKPSVEKPVKRKPSTKKPVSRKPPAKKTVKSKKSEKTHNFQ</sequence>
<reference evidence="2 3" key="1">
    <citation type="submission" date="2016-11" db="EMBL/GenBank/DDBJ databases">
        <title>Mixed transmission modes and dynamic genome evolution in an obligate animal-bacterial symbiosis.</title>
        <authorList>
            <person name="Russell S.L."/>
            <person name="Corbett-Detig R.B."/>
            <person name="Cavanaugh C.M."/>
        </authorList>
    </citation>
    <scope>NUCLEOTIDE SEQUENCE [LARGE SCALE GENOMIC DNA]</scope>
    <source>
        <strain evidence="2">Sp-SM6</strain>
    </source>
</reference>
<name>A0A1T2KUB2_9GAMM</name>
<evidence type="ECO:0000256" key="1">
    <source>
        <dbReference type="SAM" id="MobiDB-lite"/>
    </source>
</evidence>
<dbReference type="EMBL" id="MPRK01000328">
    <property type="protein sequence ID" value="OOZ36453.1"/>
    <property type="molecule type" value="Genomic_DNA"/>
</dbReference>
<protein>
    <submittedName>
        <fullName evidence="2">Uncharacterized protein</fullName>
    </submittedName>
</protein>
<accession>A0A1T2KUB2</accession>
<feature type="compositionally biased region" description="Basic and acidic residues" evidence="1">
    <location>
        <begin position="165"/>
        <end position="174"/>
    </location>
</feature>
<feature type="compositionally biased region" description="Basic residues" evidence="1">
    <location>
        <begin position="142"/>
        <end position="164"/>
    </location>
</feature>
<dbReference type="AlphaFoldDB" id="A0A1T2KUB2"/>
<gene>
    <name evidence="2" type="ORF">BOW52_10765</name>
</gene>
<evidence type="ECO:0000313" key="3">
    <source>
        <dbReference type="Proteomes" id="UP000190198"/>
    </source>
</evidence>
<keyword evidence="3" id="KW-1185">Reference proteome</keyword>
<proteinExistence type="predicted"/>
<comment type="caution">
    <text evidence="2">The sequence shown here is derived from an EMBL/GenBank/DDBJ whole genome shotgun (WGS) entry which is preliminary data.</text>
</comment>
<feature type="region of interest" description="Disordered" evidence="1">
    <location>
        <begin position="79"/>
        <end position="174"/>
    </location>
</feature>